<name>A0A9P4JHN0_9PLEO</name>
<dbReference type="AlphaFoldDB" id="A0A9P4JHN0"/>
<keyword evidence="2" id="KW-1185">Reference proteome</keyword>
<dbReference type="OrthoDB" id="4227485at2759"/>
<accession>A0A9P4JHN0</accession>
<evidence type="ECO:0000313" key="1">
    <source>
        <dbReference type="EMBL" id="KAF2199593.1"/>
    </source>
</evidence>
<dbReference type="Proteomes" id="UP000799536">
    <property type="component" value="Unassembled WGS sequence"/>
</dbReference>
<organism evidence="1 2">
    <name type="scientific">Delitschia confertaspora ATCC 74209</name>
    <dbReference type="NCBI Taxonomy" id="1513339"/>
    <lineage>
        <taxon>Eukaryota</taxon>
        <taxon>Fungi</taxon>
        <taxon>Dikarya</taxon>
        <taxon>Ascomycota</taxon>
        <taxon>Pezizomycotina</taxon>
        <taxon>Dothideomycetes</taxon>
        <taxon>Pleosporomycetidae</taxon>
        <taxon>Pleosporales</taxon>
        <taxon>Delitschiaceae</taxon>
        <taxon>Delitschia</taxon>
    </lineage>
</organism>
<comment type="caution">
    <text evidence="1">The sequence shown here is derived from an EMBL/GenBank/DDBJ whole genome shotgun (WGS) entry which is preliminary data.</text>
</comment>
<evidence type="ECO:0000313" key="2">
    <source>
        <dbReference type="Proteomes" id="UP000799536"/>
    </source>
</evidence>
<dbReference type="Pfam" id="PF12520">
    <property type="entry name" value="DUF3723"/>
    <property type="match status" value="1"/>
</dbReference>
<proteinExistence type="predicted"/>
<protein>
    <submittedName>
        <fullName evidence="1">Uncharacterized protein</fullName>
    </submittedName>
</protein>
<sequence length="152" mass="17608">MASQADSAAIRTKVLLGIARLELSVLDFSHAEAQAKHREPSQKLKERLLNVFKLEDCLREEESHFIDATVEEAELYLAIEQAGLRKETFKSQTLSYVSEPRKIPYLPISRVYGLDGLHRLLAGKDYLDKNDQWWILAQMYYRICHKYAIEPI</sequence>
<dbReference type="EMBL" id="ML994067">
    <property type="protein sequence ID" value="KAF2199593.1"/>
    <property type="molecule type" value="Genomic_DNA"/>
</dbReference>
<gene>
    <name evidence="1" type="ORF">GQ43DRAFT_491303</name>
</gene>
<dbReference type="InterPro" id="IPR022198">
    <property type="entry name" value="DUF3723"/>
</dbReference>
<reference evidence="1" key="1">
    <citation type="journal article" date="2020" name="Stud. Mycol.">
        <title>101 Dothideomycetes genomes: a test case for predicting lifestyles and emergence of pathogens.</title>
        <authorList>
            <person name="Haridas S."/>
            <person name="Albert R."/>
            <person name="Binder M."/>
            <person name="Bloem J."/>
            <person name="Labutti K."/>
            <person name="Salamov A."/>
            <person name="Andreopoulos B."/>
            <person name="Baker S."/>
            <person name="Barry K."/>
            <person name="Bills G."/>
            <person name="Bluhm B."/>
            <person name="Cannon C."/>
            <person name="Castanera R."/>
            <person name="Culley D."/>
            <person name="Daum C."/>
            <person name="Ezra D."/>
            <person name="Gonzalez J."/>
            <person name="Henrissat B."/>
            <person name="Kuo A."/>
            <person name="Liang C."/>
            <person name="Lipzen A."/>
            <person name="Lutzoni F."/>
            <person name="Magnuson J."/>
            <person name="Mondo S."/>
            <person name="Nolan M."/>
            <person name="Ohm R."/>
            <person name="Pangilinan J."/>
            <person name="Park H.-J."/>
            <person name="Ramirez L."/>
            <person name="Alfaro M."/>
            <person name="Sun H."/>
            <person name="Tritt A."/>
            <person name="Yoshinaga Y."/>
            <person name="Zwiers L.-H."/>
            <person name="Turgeon B."/>
            <person name="Goodwin S."/>
            <person name="Spatafora J."/>
            <person name="Crous P."/>
            <person name="Grigoriev I."/>
        </authorList>
    </citation>
    <scope>NUCLEOTIDE SEQUENCE</scope>
    <source>
        <strain evidence="1">ATCC 74209</strain>
    </source>
</reference>